<dbReference type="PROSITE" id="PS50862">
    <property type="entry name" value="AA_TRNA_LIGASE_II"/>
    <property type="match status" value="1"/>
</dbReference>
<dbReference type="EC" id="6.1.1.6" evidence="7"/>
<dbReference type="NCBIfam" id="TIGR00462">
    <property type="entry name" value="genX"/>
    <property type="match status" value="1"/>
</dbReference>
<dbReference type="EMBL" id="PIQH01000013">
    <property type="protein sequence ID" value="RUO76619.1"/>
    <property type="molecule type" value="Genomic_DNA"/>
</dbReference>
<evidence type="ECO:0000313" key="8">
    <source>
        <dbReference type="Proteomes" id="UP000287996"/>
    </source>
</evidence>
<dbReference type="GO" id="GO:0016740">
    <property type="term" value="F:transferase activity"/>
    <property type="evidence" value="ECO:0007669"/>
    <property type="project" value="UniProtKB-KW"/>
</dbReference>
<dbReference type="OrthoDB" id="9802326at2"/>
<keyword evidence="4" id="KW-0067">ATP-binding</keyword>
<comment type="subunit">
    <text evidence="1">Homodimer.</text>
</comment>
<keyword evidence="7" id="KW-0251">Elongation factor</keyword>
<dbReference type="GO" id="GO:0006430">
    <property type="term" value="P:lysyl-tRNA aminoacylation"/>
    <property type="evidence" value="ECO:0007669"/>
    <property type="project" value="InterPro"/>
</dbReference>
<reference evidence="7 8" key="1">
    <citation type="journal article" date="2011" name="Front. Microbiol.">
        <title>Genomic signatures of strain selection and enhancement in Bacillus atrophaeus var. globigii, a historical biowarfare simulant.</title>
        <authorList>
            <person name="Gibbons H.S."/>
            <person name="Broomall S.M."/>
            <person name="McNew L.A."/>
            <person name="Daligault H."/>
            <person name="Chapman C."/>
            <person name="Bruce D."/>
            <person name="Karavis M."/>
            <person name="Krepps M."/>
            <person name="McGregor P.A."/>
            <person name="Hong C."/>
            <person name="Park K.H."/>
            <person name="Akmal A."/>
            <person name="Feldman A."/>
            <person name="Lin J.S."/>
            <person name="Chang W.E."/>
            <person name="Higgs B.W."/>
            <person name="Demirev P."/>
            <person name="Lindquist J."/>
            <person name="Liem A."/>
            <person name="Fochler E."/>
            <person name="Read T.D."/>
            <person name="Tapia R."/>
            <person name="Johnson S."/>
            <person name="Bishop-Lilly K.A."/>
            <person name="Detter C."/>
            <person name="Han C."/>
            <person name="Sozhamannan S."/>
            <person name="Rosenzweig C.N."/>
            <person name="Skowronski E.W."/>
        </authorList>
    </citation>
    <scope>NUCLEOTIDE SEQUENCE [LARGE SCALE GENOMIC DNA]</scope>
    <source>
        <strain evidence="7 8">CC-PW-9</strain>
    </source>
</reference>
<evidence type="ECO:0000313" key="7">
    <source>
        <dbReference type="EMBL" id="RUO76619.1"/>
    </source>
</evidence>
<dbReference type="Pfam" id="PF00152">
    <property type="entry name" value="tRNA-synt_2"/>
    <property type="match status" value="1"/>
</dbReference>
<keyword evidence="8" id="KW-1185">Reference proteome</keyword>
<dbReference type="PANTHER" id="PTHR42918">
    <property type="entry name" value="LYSYL-TRNA SYNTHETASE"/>
    <property type="match status" value="1"/>
</dbReference>
<dbReference type="FunFam" id="3.30.930.10:FF:000017">
    <property type="entry name" value="Elongation factor P--(R)-beta-lysine ligase"/>
    <property type="match status" value="1"/>
</dbReference>
<dbReference type="GO" id="GO:0004824">
    <property type="term" value="F:lysine-tRNA ligase activity"/>
    <property type="evidence" value="ECO:0007669"/>
    <property type="project" value="UniProtKB-EC"/>
</dbReference>
<dbReference type="SUPFAM" id="SSF55681">
    <property type="entry name" value="Class II aaRS and biotin synthetases"/>
    <property type="match status" value="1"/>
</dbReference>
<evidence type="ECO:0000256" key="1">
    <source>
        <dbReference type="ARBA" id="ARBA00011738"/>
    </source>
</evidence>
<protein>
    <submittedName>
        <fullName evidence="7">Elongation factor P lysine(34) lysyltransferase</fullName>
        <ecNumber evidence="7">6.1.1.6</ecNumber>
    </submittedName>
</protein>
<organism evidence="7 8">
    <name type="scientific">Idiomarina tyrosinivorans</name>
    <dbReference type="NCBI Taxonomy" id="1445662"/>
    <lineage>
        <taxon>Bacteria</taxon>
        <taxon>Pseudomonadati</taxon>
        <taxon>Pseudomonadota</taxon>
        <taxon>Gammaproteobacteria</taxon>
        <taxon>Alteromonadales</taxon>
        <taxon>Idiomarinaceae</taxon>
        <taxon>Idiomarina</taxon>
    </lineage>
</organism>
<dbReference type="InterPro" id="IPR045864">
    <property type="entry name" value="aa-tRNA-synth_II/BPL/LPL"/>
</dbReference>
<comment type="catalytic activity">
    <reaction evidence="5">
        <text>D-beta-lysine + L-lysyl-[protein] + ATP = N(6)-((3R)-3,6-diaminohexanoyl)-L-lysyl-[protein] + AMP + diphosphate + H(+)</text>
        <dbReference type="Rhea" id="RHEA:83435"/>
        <dbReference type="Rhea" id="RHEA-COMP:9752"/>
        <dbReference type="Rhea" id="RHEA-COMP:20131"/>
        <dbReference type="ChEBI" id="CHEBI:15378"/>
        <dbReference type="ChEBI" id="CHEBI:29969"/>
        <dbReference type="ChEBI" id="CHEBI:30616"/>
        <dbReference type="ChEBI" id="CHEBI:33019"/>
        <dbReference type="ChEBI" id="CHEBI:84138"/>
        <dbReference type="ChEBI" id="CHEBI:156053"/>
        <dbReference type="ChEBI" id="CHEBI:456215"/>
    </reaction>
    <physiologicalReaction direction="left-to-right" evidence="5">
        <dbReference type="Rhea" id="RHEA:83436"/>
    </physiologicalReaction>
</comment>
<comment type="caution">
    <text evidence="7">The sequence shown here is derived from an EMBL/GenBank/DDBJ whole genome shotgun (WGS) entry which is preliminary data.</text>
</comment>
<sequence length="325" mass="36984">MAQLPWQPSASWALLQQRAKLLQQIRGFFAERGVTEVDTPLLCRFGVTDRHLENLTSRFAHRFPAGHQQLQLQTSPEYAMKRILAAYQQSIYQLSHVVRDDEVGRYHNPEFMLLEWYRVGFDDRQLAQEVEALLQLTCDAPAAKYLSYQQAFIDATGHDPLTDSGISALRRDLTNDPKYRDWIANEDDSTVLQVAFYEWVESAFAPHQPVCITHFPKAQAALAKIAADDPRTAHRFEFYYRGVELANGYFELTDVEEQRQRFAEDNRLRQQHGQPPKAADEYLLAALEHGLPSCAGVALGFDRLLMIATGAEHIEEVLAFTTASA</sequence>
<keyword evidence="2 7" id="KW-0436">Ligase</keyword>
<dbReference type="Gene3D" id="3.30.930.10">
    <property type="entry name" value="Bira Bifunctional Protein, Domain 2"/>
    <property type="match status" value="1"/>
</dbReference>
<dbReference type="PRINTS" id="PR00982">
    <property type="entry name" value="TRNASYNTHLYS"/>
</dbReference>
<dbReference type="NCBIfam" id="NF006828">
    <property type="entry name" value="PRK09350.1"/>
    <property type="match status" value="1"/>
</dbReference>
<feature type="domain" description="Aminoacyl-transfer RNA synthetases class-II family profile" evidence="6">
    <location>
        <begin position="18"/>
        <end position="322"/>
    </location>
</feature>
<dbReference type="GO" id="GO:0005524">
    <property type="term" value="F:ATP binding"/>
    <property type="evidence" value="ECO:0007669"/>
    <property type="project" value="UniProtKB-KW"/>
</dbReference>
<evidence type="ECO:0000256" key="2">
    <source>
        <dbReference type="ARBA" id="ARBA00022598"/>
    </source>
</evidence>
<dbReference type="InterPro" id="IPR006195">
    <property type="entry name" value="aa-tRNA-synth_II"/>
</dbReference>
<evidence type="ECO:0000256" key="5">
    <source>
        <dbReference type="ARBA" id="ARBA00052794"/>
    </source>
</evidence>
<dbReference type="InterPro" id="IPR004525">
    <property type="entry name" value="EpmA"/>
</dbReference>
<accession>A0A432ZFD7</accession>
<proteinExistence type="predicted"/>
<gene>
    <name evidence="7" type="ORF">CWI84_11520</name>
</gene>
<dbReference type="GO" id="GO:0003746">
    <property type="term" value="F:translation elongation factor activity"/>
    <property type="evidence" value="ECO:0007669"/>
    <property type="project" value="UniProtKB-KW"/>
</dbReference>
<dbReference type="RefSeq" id="WP_126842737.1">
    <property type="nucleotide sequence ID" value="NZ_PIQH01000013.1"/>
</dbReference>
<name>A0A432ZFD7_9GAMM</name>
<keyword evidence="3" id="KW-0547">Nucleotide-binding</keyword>
<keyword evidence="7" id="KW-0648">Protein biosynthesis</keyword>
<dbReference type="InterPro" id="IPR018149">
    <property type="entry name" value="Lys-tRNA-synth_II_C"/>
</dbReference>
<dbReference type="Proteomes" id="UP000287996">
    <property type="component" value="Unassembled WGS sequence"/>
</dbReference>
<keyword evidence="7" id="KW-0808">Transferase</keyword>
<dbReference type="GO" id="GO:0000049">
    <property type="term" value="F:tRNA binding"/>
    <property type="evidence" value="ECO:0007669"/>
    <property type="project" value="TreeGrafter"/>
</dbReference>
<dbReference type="AlphaFoldDB" id="A0A432ZFD7"/>
<dbReference type="PANTHER" id="PTHR42918:SF6">
    <property type="entry name" value="ELONGATION FACTOR P--(R)-BETA-LYSINE LIGASE"/>
    <property type="match status" value="1"/>
</dbReference>
<dbReference type="GO" id="GO:0005829">
    <property type="term" value="C:cytosol"/>
    <property type="evidence" value="ECO:0007669"/>
    <property type="project" value="TreeGrafter"/>
</dbReference>
<evidence type="ECO:0000256" key="3">
    <source>
        <dbReference type="ARBA" id="ARBA00022741"/>
    </source>
</evidence>
<evidence type="ECO:0000259" key="6">
    <source>
        <dbReference type="PROSITE" id="PS50862"/>
    </source>
</evidence>
<evidence type="ECO:0000256" key="4">
    <source>
        <dbReference type="ARBA" id="ARBA00022840"/>
    </source>
</evidence>
<dbReference type="InterPro" id="IPR004364">
    <property type="entry name" value="Aa-tRNA-synt_II"/>
</dbReference>